<dbReference type="OrthoDB" id="5954824at2759"/>
<dbReference type="InterPro" id="IPR030456">
    <property type="entry name" value="TF_fork_head_CS_2"/>
</dbReference>
<accession>A0A9P5PEE0</accession>
<dbReference type="InterPro" id="IPR036388">
    <property type="entry name" value="WH-like_DNA-bd_sf"/>
</dbReference>
<dbReference type="PROSITE" id="PS50039">
    <property type="entry name" value="FORK_HEAD_3"/>
    <property type="match status" value="1"/>
</dbReference>
<dbReference type="PROSITE" id="PS00658">
    <property type="entry name" value="FORK_HEAD_2"/>
    <property type="match status" value="1"/>
</dbReference>
<dbReference type="GO" id="GO:0000978">
    <property type="term" value="F:RNA polymerase II cis-regulatory region sequence-specific DNA binding"/>
    <property type="evidence" value="ECO:0007669"/>
    <property type="project" value="TreeGrafter"/>
</dbReference>
<keyword evidence="1 3" id="KW-0238">DNA-binding</keyword>
<feature type="compositionally biased region" description="Basic residues" evidence="4">
    <location>
        <begin position="185"/>
        <end position="203"/>
    </location>
</feature>
<feature type="region of interest" description="Disordered" evidence="4">
    <location>
        <begin position="185"/>
        <end position="206"/>
    </location>
</feature>
<feature type="domain" description="Fork-head" evidence="5">
    <location>
        <begin position="101"/>
        <end position="192"/>
    </location>
</feature>
<evidence type="ECO:0000256" key="3">
    <source>
        <dbReference type="PROSITE-ProRule" id="PRU00089"/>
    </source>
</evidence>
<gene>
    <name evidence="6" type="ORF">BDP27DRAFT_1369342</name>
</gene>
<dbReference type="InterPro" id="IPR036390">
    <property type="entry name" value="WH_DNA-bd_sf"/>
</dbReference>
<dbReference type="InterPro" id="IPR001766">
    <property type="entry name" value="Fork_head_dom"/>
</dbReference>
<proteinExistence type="predicted"/>
<dbReference type="EMBL" id="JADNRY010000190">
    <property type="protein sequence ID" value="KAF9061796.1"/>
    <property type="molecule type" value="Genomic_DNA"/>
</dbReference>
<dbReference type="PRINTS" id="PR00053">
    <property type="entry name" value="FORKHEAD"/>
</dbReference>
<comment type="subcellular location">
    <subcellularLocation>
        <location evidence="3">Nucleus</location>
    </subcellularLocation>
</comment>
<dbReference type="CDD" id="cd00059">
    <property type="entry name" value="FH_FOX"/>
    <property type="match status" value="1"/>
</dbReference>
<evidence type="ECO:0000256" key="4">
    <source>
        <dbReference type="SAM" id="MobiDB-lite"/>
    </source>
</evidence>
<evidence type="ECO:0000313" key="6">
    <source>
        <dbReference type="EMBL" id="KAF9061796.1"/>
    </source>
</evidence>
<name>A0A9P5PEE0_9AGAR</name>
<reference evidence="6" key="1">
    <citation type="submission" date="2020-11" db="EMBL/GenBank/DDBJ databases">
        <authorList>
            <consortium name="DOE Joint Genome Institute"/>
            <person name="Ahrendt S."/>
            <person name="Riley R."/>
            <person name="Andreopoulos W."/>
            <person name="Labutti K."/>
            <person name="Pangilinan J."/>
            <person name="Ruiz-Duenas F.J."/>
            <person name="Barrasa J.M."/>
            <person name="Sanchez-Garcia M."/>
            <person name="Camarero S."/>
            <person name="Miyauchi S."/>
            <person name="Serrano A."/>
            <person name="Linde D."/>
            <person name="Babiker R."/>
            <person name="Drula E."/>
            <person name="Ayuso-Fernandez I."/>
            <person name="Pacheco R."/>
            <person name="Padilla G."/>
            <person name="Ferreira P."/>
            <person name="Barriuso J."/>
            <person name="Kellner H."/>
            <person name="Castanera R."/>
            <person name="Alfaro M."/>
            <person name="Ramirez L."/>
            <person name="Pisabarro A.G."/>
            <person name="Kuo A."/>
            <person name="Tritt A."/>
            <person name="Lipzen A."/>
            <person name="He G."/>
            <person name="Yan M."/>
            <person name="Ng V."/>
            <person name="Cullen D."/>
            <person name="Martin F."/>
            <person name="Rosso M.-N."/>
            <person name="Henrissat B."/>
            <person name="Hibbett D."/>
            <person name="Martinez A.T."/>
            <person name="Grigoriev I.V."/>
        </authorList>
    </citation>
    <scope>NUCLEOTIDE SEQUENCE</scope>
    <source>
        <strain evidence="6">AH 40177</strain>
    </source>
</reference>
<dbReference type="InterPro" id="IPR050211">
    <property type="entry name" value="FOX_domain-containing"/>
</dbReference>
<evidence type="ECO:0000256" key="2">
    <source>
        <dbReference type="ARBA" id="ARBA00023242"/>
    </source>
</evidence>
<dbReference type="AlphaFoldDB" id="A0A9P5PEE0"/>
<dbReference type="GO" id="GO:0005634">
    <property type="term" value="C:nucleus"/>
    <property type="evidence" value="ECO:0007669"/>
    <property type="project" value="UniProtKB-SubCell"/>
</dbReference>
<sequence>MIPKATTIAGAAMNHFCRNVARDVDGDLLISSRNVYRGQLPQMAIQVSLSLWQDSHRPSHGLFGGSDLLPDAGPTLRSAYHIPPGIPINLHVIPDPPPGKKPDAQLETLVQLAIYGSARRKLTLQEIYSAIEDRFEYYRHVHKWKSSIRHMLSLKSVFVPTERPASAPGRGKYWQIDANVTFKYKRPRRRGSGKRGPKGTARKLRNDLSLNDYDDNSCDQDMRRTASATDATFGFDDFSPLVSNMTRLLQNGYGFLTPSAQTSLTPYPSVVQPKPFDFEAMDLGLQHQPPALINPSCDVWWGQTPTSSFSHDHSIDPPKPLYRLRSATKCPSSSSLLM</sequence>
<keyword evidence="7" id="KW-1185">Reference proteome</keyword>
<organism evidence="6 7">
    <name type="scientific">Rhodocollybia butyracea</name>
    <dbReference type="NCBI Taxonomy" id="206335"/>
    <lineage>
        <taxon>Eukaryota</taxon>
        <taxon>Fungi</taxon>
        <taxon>Dikarya</taxon>
        <taxon>Basidiomycota</taxon>
        <taxon>Agaricomycotina</taxon>
        <taxon>Agaricomycetes</taxon>
        <taxon>Agaricomycetidae</taxon>
        <taxon>Agaricales</taxon>
        <taxon>Marasmiineae</taxon>
        <taxon>Omphalotaceae</taxon>
        <taxon>Rhodocollybia</taxon>
    </lineage>
</organism>
<comment type="caution">
    <text evidence="6">The sequence shown here is derived from an EMBL/GenBank/DDBJ whole genome shotgun (WGS) entry which is preliminary data.</text>
</comment>
<dbReference type="SUPFAM" id="SSF46785">
    <property type="entry name" value="Winged helix' DNA-binding domain"/>
    <property type="match status" value="1"/>
</dbReference>
<evidence type="ECO:0000256" key="1">
    <source>
        <dbReference type="ARBA" id="ARBA00023125"/>
    </source>
</evidence>
<evidence type="ECO:0000259" key="5">
    <source>
        <dbReference type="PROSITE" id="PS50039"/>
    </source>
</evidence>
<protein>
    <submittedName>
        <fullName evidence="6">Fork head domain-containing protein</fullName>
    </submittedName>
</protein>
<feature type="DNA-binding region" description="Fork-head" evidence="3">
    <location>
        <begin position="101"/>
        <end position="192"/>
    </location>
</feature>
<evidence type="ECO:0000313" key="7">
    <source>
        <dbReference type="Proteomes" id="UP000772434"/>
    </source>
</evidence>
<dbReference type="Gene3D" id="1.10.10.10">
    <property type="entry name" value="Winged helix-like DNA-binding domain superfamily/Winged helix DNA-binding domain"/>
    <property type="match status" value="1"/>
</dbReference>
<dbReference type="PANTHER" id="PTHR11829:SF343">
    <property type="entry name" value="FORK-HEAD DOMAIN-CONTAINING PROTEIN"/>
    <property type="match status" value="1"/>
</dbReference>
<dbReference type="PANTHER" id="PTHR11829">
    <property type="entry name" value="FORKHEAD BOX PROTEIN"/>
    <property type="match status" value="1"/>
</dbReference>
<dbReference type="Proteomes" id="UP000772434">
    <property type="component" value="Unassembled WGS sequence"/>
</dbReference>
<dbReference type="Pfam" id="PF00250">
    <property type="entry name" value="Forkhead"/>
    <property type="match status" value="1"/>
</dbReference>
<dbReference type="GO" id="GO:0000981">
    <property type="term" value="F:DNA-binding transcription factor activity, RNA polymerase II-specific"/>
    <property type="evidence" value="ECO:0007669"/>
    <property type="project" value="TreeGrafter"/>
</dbReference>
<dbReference type="SMART" id="SM00339">
    <property type="entry name" value="FH"/>
    <property type="match status" value="1"/>
</dbReference>
<keyword evidence="2 3" id="KW-0539">Nucleus</keyword>